<evidence type="ECO:0000256" key="6">
    <source>
        <dbReference type="ARBA" id="ARBA00048117"/>
    </source>
</evidence>
<evidence type="ECO:0000313" key="9">
    <source>
        <dbReference type="EMBL" id="SDB20861.1"/>
    </source>
</evidence>
<evidence type="ECO:0000256" key="4">
    <source>
        <dbReference type="ARBA" id="ARBA00023004"/>
    </source>
</evidence>
<dbReference type="GO" id="GO:0005737">
    <property type="term" value="C:cytoplasm"/>
    <property type="evidence" value="ECO:0007669"/>
    <property type="project" value="UniProtKB-SubCell"/>
</dbReference>
<keyword evidence="7" id="KW-0963">Cytoplasm</keyword>
<dbReference type="FunFam" id="3.30.420.40:FF:000012">
    <property type="entry name" value="tRNA N6-adenosine threonylcarbamoyltransferase"/>
    <property type="match status" value="1"/>
</dbReference>
<dbReference type="GO" id="GO:0002949">
    <property type="term" value="P:tRNA threonylcarbamoyladenosine modification"/>
    <property type="evidence" value="ECO:0007669"/>
    <property type="project" value="UniProtKB-UniRule"/>
</dbReference>
<organism evidence="9 10">
    <name type="scientific">Desulfonatronum thiosulfatophilum</name>
    <dbReference type="NCBI Taxonomy" id="617002"/>
    <lineage>
        <taxon>Bacteria</taxon>
        <taxon>Pseudomonadati</taxon>
        <taxon>Thermodesulfobacteriota</taxon>
        <taxon>Desulfovibrionia</taxon>
        <taxon>Desulfovibrionales</taxon>
        <taxon>Desulfonatronaceae</taxon>
        <taxon>Desulfonatronum</taxon>
    </lineage>
</organism>
<dbReference type="STRING" id="617002.SAMN05660653_00996"/>
<keyword evidence="3 7" id="KW-0479">Metal-binding</keyword>
<sequence>MLCLGIETSCDESALALVEDGRLLDECLHSQEAVHALFGGVVPELASRRHLTSLPFLLARLLERTGRNIHDVQVVAAARGPGLMGSLLVGMGMAKGLALSLNVPLVGVNHLHAHLLAAGLEQDIVFPALGLLVSGGHTHLYRVISPSEFELLGRSLDDAAGEALDKTASMLNMPYPGGRFIDALAAMAEPDPRMFPRPYLDNKNLNFSFSGLKTAVSLHLAKHPHLRLPRLPDNEALMSWARKNPEICTVCASLNWSIVEALRIKIERELDLGYPYRSLIAAGGVAANSMLRGILRKTAEQRSLPLILPSATLCTDNAAMIGYMGWLLATAGWSHDLNVEAVPRGKPIPWDYHVQCARLDSSCTRN</sequence>
<dbReference type="OrthoDB" id="9806197at2"/>
<proteinExistence type="inferred from homology"/>
<dbReference type="InterPro" id="IPR017861">
    <property type="entry name" value="KAE1/TsaD"/>
</dbReference>
<dbReference type="RefSeq" id="WP_092118056.1">
    <property type="nucleotide sequence ID" value="NZ_FMXO01000005.1"/>
</dbReference>
<feature type="binding site" evidence="7">
    <location>
        <position position="182"/>
    </location>
    <ligand>
        <name>substrate</name>
    </ligand>
</feature>
<dbReference type="SUPFAM" id="SSF53067">
    <property type="entry name" value="Actin-like ATPase domain"/>
    <property type="match status" value="1"/>
</dbReference>
<keyword evidence="1 7" id="KW-0808">Transferase</keyword>
<comment type="function">
    <text evidence="7">Required for the formation of a threonylcarbamoyl group on adenosine at position 37 (t(6)A37) in tRNAs that read codons beginning with adenine. Is involved in the transfer of the threonylcarbamoyl moiety of threonylcarbamoyl-AMP (TC-AMP) to the N6 group of A37, together with TsaE and TsaB. TsaD likely plays a direct catalytic role in this reaction.</text>
</comment>
<protein>
    <recommendedName>
        <fullName evidence="7">tRNA N6-adenosine threonylcarbamoyltransferase</fullName>
        <ecNumber evidence="7">2.3.1.234</ecNumber>
    </recommendedName>
    <alternativeName>
        <fullName evidence="7">N6-L-threonylcarbamoyladenine synthase</fullName>
        <shortName evidence="7">t(6)A synthase</shortName>
    </alternativeName>
    <alternativeName>
        <fullName evidence="7">t(6)A37 threonylcarbamoyladenosine biosynthesis protein TsaD</fullName>
    </alternativeName>
    <alternativeName>
        <fullName evidence="7">tRNA threonylcarbamoyladenosine biosynthesis protein TsaD</fullName>
    </alternativeName>
</protein>
<dbReference type="NCBIfam" id="TIGR00329">
    <property type="entry name" value="gcp_kae1"/>
    <property type="match status" value="1"/>
</dbReference>
<accession>A0A1G6BJN1</accession>
<dbReference type="PANTHER" id="PTHR11735:SF6">
    <property type="entry name" value="TRNA N6-ADENOSINE THREONYLCARBAMOYLTRANSFERASE, MITOCHONDRIAL"/>
    <property type="match status" value="1"/>
</dbReference>
<feature type="binding site" evidence="7">
    <location>
        <position position="288"/>
    </location>
    <ligand>
        <name>substrate</name>
    </ligand>
</feature>
<gene>
    <name evidence="7" type="primary">tsaD</name>
    <name evidence="9" type="ORF">SAMN05660653_00996</name>
</gene>
<dbReference type="PRINTS" id="PR00789">
    <property type="entry name" value="OSIALOPTASE"/>
</dbReference>
<feature type="binding site" evidence="7">
    <location>
        <position position="110"/>
    </location>
    <ligand>
        <name>Fe cation</name>
        <dbReference type="ChEBI" id="CHEBI:24875"/>
    </ligand>
</feature>
<feature type="binding site" evidence="7">
    <location>
        <position position="114"/>
    </location>
    <ligand>
        <name>Fe cation</name>
        <dbReference type="ChEBI" id="CHEBI:24875"/>
    </ligand>
</feature>
<comment type="similarity">
    <text evidence="7">Belongs to the KAE1 / TsaD family.</text>
</comment>
<feature type="binding site" evidence="7">
    <location>
        <begin position="132"/>
        <end position="136"/>
    </location>
    <ligand>
        <name>substrate</name>
    </ligand>
</feature>
<evidence type="ECO:0000256" key="3">
    <source>
        <dbReference type="ARBA" id="ARBA00022723"/>
    </source>
</evidence>
<evidence type="ECO:0000259" key="8">
    <source>
        <dbReference type="Pfam" id="PF00814"/>
    </source>
</evidence>
<comment type="subcellular location">
    <subcellularLocation>
        <location evidence="7">Cytoplasm</location>
    </subcellularLocation>
</comment>
<comment type="catalytic activity">
    <reaction evidence="6 7">
        <text>L-threonylcarbamoyladenylate + adenosine(37) in tRNA = N(6)-L-threonylcarbamoyladenosine(37) in tRNA + AMP + H(+)</text>
        <dbReference type="Rhea" id="RHEA:37059"/>
        <dbReference type="Rhea" id="RHEA-COMP:10162"/>
        <dbReference type="Rhea" id="RHEA-COMP:10163"/>
        <dbReference type="ChEBI" id="CHEBI:15378"/>
        <dbReference type="ChEBI" id="CHEBI:73682"/>
        <dbReference type="ChEBI" id="CHEBI:74411"/>
        <dbReference type="ChEBI" id="CHEBI:74418"/>
        <dbReference type="ChEBI" id="CHEBI:456215"/>
        <dbReference type="EC" id="2.3.1.234"/>
    </reaction>
</comment>
<dbReference type="InterPro" id="IPR000905">
    <property type="entry name" value="Gcp-like_dom"/>
</dbReference>
<feature type="binding site" evidence="7">
    <location>
        <position position="165"/>
    </location>
    <ligand>
        <name>substrate</name>
    </ligand>
</feature>
<dbReference type="AlphaFoldDB" id="A0A1G6BJN1"/>
<dbReference type="InterPro" id="IPR017860">
    <property type="entry name" value="Peptidase_M22_CS"/>
</dbReference>
<comment type="cofactor">
    <cofactor evidence="7">
        <name>Fe(2+)</name>
        <dbReference type="ChEBI" id="CHEBI:29033"/>
    </cofactor>
    <text evidence="7">Binds 1 Fe(2+) ion per subunit.</text>
</comment>
<evidence type="ECO:0000256" key="2">
    <source>
        <dbReference type="ARBA" id="ARBA00022694"/>
    </source>
</evidence>
<dbReference type="PROSITE" id="PS01016">
    <property type="entry name" value="GLYCOPROTEASE"/>
    <property type="match status" value="1"/>
</dbReference>
<dbReference type="EC" id="2.3.1.234" evidence="7"/>
<feature type="domain" description="Gcp-like" evidence="8">
    <location>
        <begin position="23"/>
        <end position="323"/>
    </location>
</feature>
<dbReference type="GO" id="GO:0061711">
    <property type="term" value="F:tRNA N(6)-L-threonylcarbamoyladenine synthase activity"/>
    <property type="evidence" value="ECO:0007669"/>
    <property type="project" value="UniProtKB-EC"/>
</dbReference>
<evidence type="ECO:0000256" key="1">
    <source>
        <dbReference type="ARBA" id="ARBA00022679"/>
    </source>
</evidence>
<dbReference type="PANTHER" id="PTHR11735">
    <property type="entry name" value="TRNA N6-ADENOSINE THREONYLCARBAMOYLTRANSFERASE"/>
    <property type="match status" value="1"/>
</dbReference>
<dbReference type="GO" id="GO:0005506">
    <property type="term" value="F:iron ion binding"/>
    <property type="evidence" value="ECO:0007669"/>
    <property type="project" value="UniProtKB-UniRule"/>
</dbReference>
<name>A0A1G6BJN1_9BACT</name>
<dbReference type="NCBIfam" id="TIGR03723">
    <property type="entry name" value="T6A_TsaD_YgjD"/>
    <property type="match status" value="1"/>
</dbReference>
<evidence type="ECO:0000256" key="7">
    <source>
        <dbReference type="HAMAP-Rule" id="MF_01445"/>
    </source>
</evidence>
<evidence type="ECO:0000256" key="5">
    <source>
        <dbReference type="ARBA" id="ARBA00023315"/>
    </source>
</evidence>
<evidence type="ECO:0000313" key="10">
    <source>
        <dbReference type="Proteomes" id="UP000198771"/>
    </source>
</evidence>
<keyword evidence="10" id="KW-1185">Reference proteome</keyword>
<feature type="binding site" evidence="7">
    <location>
        <position position="316"/>
    </location>
    <ligand>
        <name>Fe cation</name>
        <dbReference type="ChEBI" id="CHEBI:24875"/>
    </ligand>
</feature>
<keyword evidence="4 7" id="KW-0408">Iron</keyword>
<dbReference type="Pfam" id="PF00814">
    <property type="entry name" value="TsaD"/>
    <property type="match status" value="1"/>
</dbReference>
<dbReference type="InterPro" id="IPR043129">
    <property type="entry name" value="ATPase_NBD"/>
</dbReference>
<dbReference type="EMBL" id="FMXO01000005">
    <property type="protein sequence ID" value="SDB20861.1"/>
    <property type="molecule type" value="Genomic_DNA"/>
</dbReference>
<reference evidence="9 10" key="1">
    <citation type="submission" date="2016-10" db="EMBL/GenBank/DDBJ databases">
        <authorList>
            <person name="de Groot N.N."/>
        </authorList>
    </citation>
    <scope>NUCLEOTIDE SEQUENCE [LARGE SCALE GENOMIC DNA]</scope>
    <source>
        <strain evidence="9 10">ASO4-2</strain>
    </source>
</reference>
<keyword evidence="5 7" id="KW-0012">Acyltransferase</keyword>
<dbReference type="Proteomes" id="UP000198771">
    <property type="component" value="Unassembled WGS sequence"/>
</dbReference>
<dbReference type="InterPro" id="IPR022450">
    <property type="entry name" value="TsaD"/>
</dbReference>
<feature type="binding site" evidence="7">
    <location>
        <position position="178"/>
    </location>
    <ligand>
        <name>substrate</name>
    </ligand>
</feature>
<dbReference type="HAMAP" id="MF_01445">
    <property type="entry name" value="TsaD"/>
    <property type="match status" value="1"/>
</dbReference>
<dbReference type="Gene3D" id="3.30.420.40">
    <property type="match status" value="2"/>
</dbReference>
<keyword evidence="2 7" id="KW-0819">tRNA processing</keyword>